<evidence type="ECO:0000259" key="5">
    <source>
        <dbReference type="Pfam" id="PF08585"/>
    </source>
</evidence>
<dbReference type="GO" id="GO:0000712">
    <property type="term" value="P:resolution of meiotic recombination intermediates"/>
    <property type="evidence" value="ECO:0007669"/>
    <property type="project" value="TreeGrafter"/>
</dbReference>
<accession>E1Z9W7</accession>
<feature type="compositionally biased region" description="Low complexity" evidence="4">
    <location>
        <begin position="556"/>
        <end position="565"/>
    </location>
</feature>
<dbReference type="PANTHER" id="PTHR14790">
    <property type="entry name" value="RECQ-MEDIATED GENOME INSTABILITY PROTEIN 1 RMI1"/>
    <property type="match status" value="1"/>
</dbReference>
<feature type="compositionally biased region" description="Low complexity" evidence="4">
    <location>
        <begin position="758"/>
        <end position="768"/>
    </location>
</feature>
<feature type="compositionally biased region" description="Basic and acidic residues" evidence="4">
    <location>
        <begin position="533"/>
        <end position="548"/>
    </location>
</feature>
<evidence type="ECO:0000256" key="4">
    <source>
        <dbReference type="SAM" id="MobiDB-lite"/>
    </source>
</evidence>
<dbReference type="GO" id="GO:0016604">
    <property type="term" value="C:nuclear body"/>
    <property type="evidence" value="ECO:0007669"/>
    <property type="project" value="TreeGrafter"/>
</dbReference>
<dbReference type="KEGG" id="cvr:CHLNCDRAFT_51164"/>
<dbReference type="InterPro" id="IPR032199">
    <property type="entry name" value="RMI1_C"/>
</dbReference>
<dbReference type="RefSeq" id="XP_005849946.1">
    <property type="nucleotide sequence ID" value="XM_005849884.1"/>
</dbReference>
<dbReference type="OMA" id="GGAPRIM"/>
<name>E1Z9W7_CHLVA</name>
<dbReference type="Pfam" id="PF21000">
    <property type="entry name" value="RMI1_N_N"/>
    <property type="match status" value="1"/>
</dbReference>
<dbReference type="InterPro" id="IPR013894">
    <property type="entry name" value="RMI1_OB"/>
</dbReference>
<feature type="domain" description="RMI1 N-terminal" evidence="7">
    <location>
        <begin position="12"/>
        <end position="58"/>
    </location>
</feature>
<feature type="compositionally biased region" description="Low complexity" evidence="4">
    <location>
        <begin position="775"/>
        <end position="788"/>
    </location>
</feature>
<sequence>MDALSQQLEALGLQLQPAWLTSCVAHLQASAPGFAALPVQHKAKHVLQQLLHSDLNQCGAAALPQEVQALHDTVLPGKLVLQVDEVVNIGVAVRERYSGNDGSSRCLKLLLTDGVQHVAAMEYRPTPALHSAMPAGTKLVVQGAAVRRGILLLTPQTCAVLGGRVARLEEARQRMVAHWTQPAVGRRGPPPSMQEAMAAASRAAWAADPAPGSAGAHPAQQQAAQVPAAAPQRQLGAPSQQPTQLLSHQQQAQQAQGGGPAGNRLHASQAAVAAAGRGAPPVRAMAQQQPQQQQQQPAQPLLPRPDRAQQHNSGSGGSLSFGQPTLQHEQQQQQQQQPSRQQQQHSGQSFSFGRQREQQPQHAGPAPAPAPAAAPLQEHNRAAAASGGQKRSRLALRQPPTQPERALQPAQPAADGPAAAADFAFAEPMQQQQQRQRPAVPGAEPAAARVQARAAPQLLQRPRDAARGGAAASDLAAGTLDDPICLSDDEQQQVPGSGEGDGGTAGGVDVEMAEAEQQEPGWQEGDALEREDELPPSRHLEPWERFDGGMDEQQEEQGAGQVAEAYGKFLPKDPGQLADGGGGNQGGAATGCRQEAGGDASDDGWDEEEEEEEEQPPPKQQPRLAAGRNAPAAAGAPAAAQLPAGPAGTAGQCPRRRSGQAAEQTLPPLGSSPADGAASKPQQAATRLGASKLEQQPSPPSGTDPSQQQQQQQKQQEALQPAVPQLEPPDPSLFDVAPSLTEVLYSAQPTPPQPPRASLPAGAAAASAGEGGGRAAAAGGSRGGALPSMPQLQPPGTSQQRPAAPSLLRLQQPVGAPASPAAPPAASPADSDEDMPSFDLLPDLSPDKPQQGAGGSRSGTDEPFIYLLQLSQRAASAGKLAGAEAFPLVATIFGTVKTFVGRLQFRHPQTGQPQYFIQMTVEDGSMVVGARLGAQFLRELLGLGPQQLEANLADAGTKAEAAELVRGVVKLLVSYSGLMAVRLEAPGAQLEVTNLQCDLTAEQLAAFQRRATASM</sequence>
<feature type="compositionally biased region" description="Acidic residues" evidence="4">
    <location>
        <begin position="600"/>
        <end position="615"/>
    </location>
</feature>
<dbReference type="GeneID" id="17357035"/>
<feature type="compositionally biased region" description="Low complexity" evidence="4">
    <location>
        <begin position="196"/>
        <end position="255"/>
    </location>
</feature>
<gene>
    <name evidence="8" type="ORF">CHLNCDRAFT_51164</name>
</gene>
<dbReference type="GO" id="GO:0000166">
    <property type="term" value="F:nucleotide binding"/>
    <property type="evidence" value="ECO:0007669"/>
    <property type="project" value="InterPro"/>
</dbReference>
<dbReference type="EMBL" id="GL433839">
    <property type="protein sequence ID" value="EFN57844.1"/>
    <property type="molecule type" value="Genomic_DNA"/>
</dbReference>
<feature type="compositionally biased region" description="Low complexity" evidence="4">
    <location>
        <begin position="621"/>
        <end position="652"/>
    </location>
</feature>
<proteinExistence type="inferred from homology"/>
<feature type="compositionally biased region" description="Gly residues" evidence="4">
    <location>
        <begin position="578"/>
        <end position="589"/>
    </location>
</feature>
<feature type="compositionally biased region" description="Polar residues" evidence="4">
    <location>
        <begin position="790"/>
        <end position="801"/>
    </location>
</feature>
<dbReference type="eggNOG" id="ENOG502QPJ3">
    <property type="taxonomic scope" value="Eukaryota"/>
</dbReference>
<feature type="compositionally biased region" description="Low complexity" evidence="4">
    <location>
        <begin position="703"/>
        <end position="721"/>
    </location>
</feature>
<dbReference type="STRING" id="554065.E1Z9W7"/>
<protein>
    <recommendedName>
        <fullName evidence="2">RecQ-mediated genome instability protein 1</fullName>
    </recommendedName>
    <alternativeName>
        <fullName evidence="3">BLM-associated protein of 75 kDa homolog</fullName>
    </alternativeName>
</protein>
<feature type="compositionally biased region" description="Low complexity" evidence="4">
    <location>
        <begin position="270"/>
        <end position="301"/>
    </location>
</feature>
<evidence type="ECO:0000256" key="3">
    <source>
        <dbReference type="ARBA" id="ARBA00077519"/>
    </source>
</evidence>
<feature type="compositionally biased region" description="Gly residues" evidence="4">
    <location>
        <begin position="497"/>
        <end position="506"/>
    </location>
</feature>
<dbReference type="Gene3D" id="2.40.50.770">
    <property type="entry name" value="RecQ-mediated genome instability protein Rmi1, C-terminal domain"/>
    <property type="match status" value="1"/>
</dbReference>
<dbReference type="OrthoDB" id="341511at2759"/>
<dbReference type="GO" id="GO:0000724">
    <property type="term" value="P:double-strand break repair via homologous recombination"/>
    <property type="evidence" value="ECO:0007669"/>
    <property type="project" value="TreeGrafter"/>
</dbReference>
<dbReference type="Pfam" id="PF16099">
    <property type="entry name" value="RMI1_C"/>
    <property type="match status" value="1"/>
</dbReference>
<evidence type="ECO:0000256" key="1">
    <source>
        <dbReference type="ARBA" id="ARBA00006395"/>
    </source>
</evidence>
<feature type="domain" description="RecQ mediated genome instability protein 1 OB-fold" evidence="5">
    <location>
        <begin position="63"/>
        <end position="173"/>
    </location>
</feature>
<evidence type="ECO:0000313" key="8">
    <source>
        <dbReference type="EMBL" id="EFN57844.1"/>
    </source>
</evidence>
<dbReference type="PANTHER" id="PTHR14790:SF15">
    <property type="entry name" value="RECQ-MEDIATED GENOME INSTABILITY PROTEIN 1"/>
    <property type="match status" value="1"/>
</dbReference>
<dbReference type="InterPro" id="IPR042470">
    <property type="entry name" value="RMI1_N_C_sf"/>
</dbReference>
<organism evidence="9">
    <name type="scientific">Chlorella variabilis</name>
    <name type="common">Green alga</name>
    <dbReference type="NCBI Taxonomy" id="554065"/>
    <lineage>
        <taxon>Eukaryota</taxon>
        <taxon>Viridiplantae</taxon>
        <taxon>Chlorophyta</taxon>
        <taxon>core chlorophytes</taxon>
        <taxon>Trebouxiophyceae</taxon>
        <taxon>Chlorellales</taxon>
        <taxon>Chlorellaceae</taxon>
        <taxon>Chlorella clade</taxon>
        <taxon>Chlorella</taxon>
    </lineage>
</organism>
<feature type="region of interest" description="Disordered" evidence="4">
    <location>
        <begin position="180"/>
        <end position="859"/>
    </location>
</feature>
<evidence type="ECO:0000313" key="9">
    <source>
        <dbReference type="Proteomes" id="UP000008141"/>
    </source>
</evidence>
<dbReference type="AlphaFoldDB" id="E1Z9W7"/>
<dbReference type="Pfam" id="PF08585">
    <property type="entry name" value="RMI1_N_C"/>
    <property type="match status" value="1"/>
</dbReference>
<feature type="compositionally biased region" description="Low complexity" evidence="4">
    <location>
        <begin position="467"/>
        <end position="482"/>
    </location>
</feature>
<comment type="similarity">
    <text evidence="1">Belongs to the RMI1 family.</text>
</comment>
<evidence type="ECO:0000259" key="7">
    <source>
        <dbReference type="Pfam" id="PF21000"/>
    </source>
</evidence>
<feature type="compositionally biased region" description="Low complexity" evidence="4">
    <location>
        <begin position="406"/>
        <end position="437"/>
    </location>
</feature>
<evidence type="ECO:0000256" key="2">
    <source>
        <dbReference type="ARBA" id="ARBA00018987"/>
    </source>
</evidence>
<dbReference type="SMART" id="SM01161">
    <property type="entry name" value="DUF1767"/>
    <property type="match status" value="1"/>
</dbReference>
<dbReference type="FunFam" id="2.40.50.770:FF:000004">
    <property type="entry name" value="RecQ-mediated instability protein (DUF1767)"/>
    <property type="match status" value="1"/>
</dbReference>
<dbReference type="InterPro" id="IPR049363">
    <property type="entry name" value="RMI1_N"/>
</dbReference>
<feature type="compositionally biased region" description="Low complexity" evidence="4">
    <location>
        <begin position="445"/>
        <end position="460"/>
    </location>
</feature>
<feature type="compositionally biased region" description="Low complexity" evidence="4">
    <location>
        <begin position="327"/>
        <end position="353"/>
    </location>
</feature>
<dbReference type="Proteomes" id="UP000008141">
    <property type="component" value="Unassembled WGS sequence"/>
</dbReference>
<dbReference type="GO" id="GO:0031422">
    <property type="term" value="C:RecQ family helicase-topoisomerase III complex"/>
    <property type="evidence" value="ECO:0007669"/>
    <property type="project" value="TreeGrafter"/>
</dbReference>
<dbReference type="InParanoid" id="E1Z9W7"/>
<keyword evidence="9" id="KW-1185">Reference proteome</keyword>
<feature type="domain" description="RecQ-mediated genome instability protein 1 C-terminal OB-fold" evidence="6">
    <location>
        <begin position="862"/>
        <end position="1010"/>
    </location>
</feature>
<reference evidence="8 9" key="1">
    <citation type="journal article" date="2010" name="Plant Cell">
        <title>The Chlorella variabilis NC64A genome reveals adaptation to photosymbiosis, coevolution with viruses, and cryptic sex.</title>
        <authorList>
            <person name="Blanc G."/>
            <person name="Duncan G."/>
            <person name="Agarkova I."/>
            <person name="Borodovsky M."/>
            <person name="Gurnon J."/>
            <person name="Kuo A."/>
            <person name="Lindquist E."/>
            <person name="Lucas S."/>
            <person name="Pangilinan J."/>
            <person name="Polle J."/>
            <person name="Salamov A."/>
            <person name="Terry A."/>
            <person name="Yamada T."/>
            <person name="Dunigan D.D."/>
            <person name="Grigoriev I.V."/>
            <person name="Claverie J.M."/>
            <person name="Van Etten J.L."/>
        </authorList>
    </citation>
    <scope>NUCLEOTIDE SEQUENCE [LARGE SCALE GENOMIC DNA]</scope>
    <source>
        <strain evidence="8 9">NC64A</strain>
    </source>
</reference>
<evidence type="ECO:0000259" key="6">
    <source>
        <dbReference type="Pfam" id="PF16099"/>
    </source>
</evidence>